<sequence>MTWGKASLHNIPWTRGGCFKEKCDCVFNEEQLGKYSLPKCPGTTKTWLPLSSQVNLAEAEYQVNMLNNHSNDLAKMGAREQFKVFKQTFGKQYKDGVEEEERFKIFEKSLETVKKLNEEREKRGDTAVFGVTKFSDLTQEMVGSIRPGLGFLLGAVVKIKFPDTTQLSPE</sequence>
<dbReference type="SUPFAM" id="SSF54001">
    <property type="entry name" value="Cysteine proteinases"/>
    <property type="match status" value="1"/>
</dbReference>
<reference evidence="2" key="1">
    <citation type="submission" date="2021-12" db="EMBL/GenBank/DDBJ databases">
        <authorList>
            <person name="King R."/>
        </authorList>
    </citation>
    <scope>NUCLEOTIDE SEQUENCE</scope>
</reference>
<proteinExistence type="predicted"/>
<dbReference type="AlphaFoldDB" id="A0A9P0F553"/>
<dbReference type="Pfam" id="PF08246">
    <property type="entry name" value="Inhibitor_I29"/>
    <property type="match status" value="1"/>
</dbReference>
<dbReference type="Gene3D" id="1.10.287.2250">
    <property type="match status" value="1"/>
</dbReference>
<evidence type="ECO:0000313" key="2">
    <source>
        <dbReference type="EMBL" id="CAH0392423.1"/>
    </source>
</evidence>
<name>A0A9P0F553_BEMTA</name>
<dbReference type="EMBL" id="OU963867">
    <property type="protein sequence ID" value="CAH0392423.1"/>
    <property type="molecule type" value="Genomic_DNA"/>
</dbReference>
<feature type="domain" description="Cathepsin propeptide inhibitor" evidence="1">
    <location>
        <begin position="82"/>
        <end position="142"/>
    </location>
</feature>
<dbReference type="InterPro" id="IPR038765">
    <property type="entry name" value="Papain-like_cys_pep_sf"/>
</dbReference>
<protein>
    <recommendedName>
        <fullName evidence="1">Cathepsin propeptide inhibitor domain-containing protein</fullName>
    </recommendedName>
</protein>
<dbReference type="Proteomes" id="UP001152759">
    <property type="component" value="Chromosome 6"/>
</dbReference>
<dbReference type="SMART" id="SM00848">
    <property type="entry name" value="Inhibitor_I29"/>
    <property type="match status" value="1"/>
</dbReference>
<organism evidence="2 3">
    <name type="scientific">Bemisia tabaci</name>
    <name type="common">Sweetpotato whitefly</name>
    <name type="synonym">Aleurodes tabaci</name>
    <dbReference type="NCBI Taxonomy" id="7038"/>
    <lineage>
        <taxon>Eukaryota</taxon>
        <taxon>Metazoa</taxon>
        <taxon>Ecdysozoa</taxon>
        <taxon>Arthropoda</taxon>
        <taxon>Hexapoda</taxon>
        <taxon>Insecta</taxon>
        <taxon>Pterygota</taxon>
        <taxon>Neoptera</taxon>
        <taxon>Paraneoptera</taxon>
        <taxon>Hemiptera</taxon>
        <taxon>Sternorrhyncha</taxon>
        <taxon>Aleyrodoidea</taxon>
        <taxon>Aleyrodidae</taxon>
        <taxon>Aleyrodinae</taxon>
        <taxon>Bemisia</taxon>
    </lineage>
</organism>
<keyword evidence="3" id="KW-1185">Reference proteome</keyword>
<accession>A0A9P0F553</accession>
<evidence type="ECO:0000313" key="3">
    <source>
        <dbReference type="Proteomes" id="UP001152759"/>
    </source>
</evidence>
<gene>
    <name evidence="2" type="ORF">BEMITA_LOCUS10945</name>
</gene>
<evidence type="ECO:0000259" key="1">
    <source>
        <dbReference type="SMART" id="SM00848"/>
    </source>
</evidence>
<dbReference type="InterPro" id="IPR013201">
    <property type="entry name" value="Prot_inhib_I29"/>
</dbReference>